<comment type="caution">
    <text evidence="1">The sequence shown here is derived from an EMBL/GenBank/DDBJ whole genome shotgun (WGS) entry which is preliminary data.</text>
</comment>
<gene>
    <name evidence="1" type="ORF">APB76_08065</name>
</gene>
<dbReference type="RefSeq" id="WP_054962183.1">
    <property type="nucleotide sequence ID" value="NZ_LLEI02000021.1"/>
</dbReference>
<evidence type="ECO:0000313" key="1">
    <source>
        <dbReference type="EMBL" id="OAJ95227.1"/>
    </source>
</evidence>
<reference evidence="1 2" key="1">
    <citation type="journal article" date="2016" name="Syst. Appl. Microbiol.">
        <title>Vibrio bivalvicida sp. nov., a novel larval pathogen for bivalve molluscs reared in a hatchery.</title>
        <authorList>
            <person name="Dubert J."/>
            <person name="Romalde J.L."/>
            <person name="Prado S."/>
            <person name="Barja J.L."/>
        </authorList>
    </citation>
    <scope>NUCLEOTIDE SEQUENCE [LARGE SCALE GENOMIC DNA]</scope>
    <source>
        <strain evidence="1 2">605</strain>
    </source>
</reference>
<protein>
    <submittedName>
        <fullName evidence="1">Uncharacterized protein</fullName>
    </submittedName>
</protein>
<dbReference type="EMBL" id="LLEI02000021">
    <property type="protein sequence ID" value="OAJ95227.1"/>
    <property type="molecule type" value="Genomic_DNA"/>
</dbReference>
<dbReference type="Proteomes" id="UP000078406">
    <property type="component" value="Unassembled WGS sequence"/>
</dbReference>
<name>A0A177Y349_9VIBR</name>
<organism evidence="1 2">
    <name type="scientific">Vibrio bivalvicida</name>
    <dbReference type="NCBI Taxonomy" id="1276888"/>
    <lineage>
        <taxon>Bacteria</taxon>
        <taxon>Pseudomonadati</taxon>
        <taxon>Pseudomonadota</taxon>
        <taxon>Gammaproteobacteria</taxon>
        <taxon>Vibrionales</taxon>
        <taxon>Vibrionaceae</taxon>
        <taxon>Vibrio</taxon>
        <taxon>Vibrio oreintalis group</taxon>
    </lineage>
</organism>
<dbReference type="AlphaFoldDB" id="A0A177Y349"/>
<proteinExistence type="predicted"/>
<evidence type="ECO:0000313" key="2">
    <source>
        <dbReference type="Proteomes" id="UP000078406"/>
    </source>
</evidence>
<sequence length="319" mass="36510">MCNLYNTNKEKALMNGIGLAPSFATPYPQQPTGFIKQIYDFSLKIKEILQSQKNKVDKQMLVVTEISQPYMKIARKPFNYDLSKHSHSIQFGNNNQIGQISPYMLDIGTAIGGASKTKNLPLKEISTFQPFFNDPKFLKTCSKLDLLSRIVVYSSVIPHTLLESKHETLPGKVVSGSVRAYLNVKLRTPLALFELYKKYNGKPNSVALELSDRTYLGNCIDFASSACGFSVEKTIELLEHNIRRYRVIDYAFKYGTFEYDLNGHYRKSLLQNNSRLWSTPLLKQNSFNLLTYSFPFDNIYFAYFIRNPINANPAMFHLV</sequence>
<accession>A0A177Y349</accession>